<comment type="caution">
    <text evidence="6">The sequence shown here is derived from an EMBL/GenBank/DDBJ whole genome shotgun (WGS) entry which is preliminary data.</text>
</comment>
<keyword evidence="4" id="KW-0472">Membrane</keyword>
<dbReference type="Pfam" id="PF04357">
    <property type="entry name" value="TamB"/>
    <property type="match status" value="1"/>
</dbReference>
<evidence type="ECO:0000256" key="3">
    <source>
        <dbReference type="ARBA" id="ARBA00022989"/>
    </source>
</evidence>
<evidence type="ECO:0000259" key="5">
    <source>
        <dbReference type="Pfam" id="PF04357"/>
    </source>
</evidence>
<evidence type="ECO:0000256" key="2">
    <source>
        <dbReference type="ARBA" id="ARBA00022692"/>
    </source>
</evidence>
<evidence type="ECO:0000313" key="6">
    <source>
        <dbReference type="EMBL" id="MEE3719364.1"/>
    </source>
</evidence>
<evidence type="ECO:0000256" key="1">
    <source>
        <dbReference type="ARBA" id="ARBA00004167"/>
    </source>
</evidence>
<dbReference type="InterPro" id="IPR053022">
    <property type="entry name" value="Chloroplast_translocon_comp"/>
</dbReference>
<comment type="subcellular location">
    <subcellularLocation>
        <location evidence="1">Membrane</location>
        <topology evidence="1">Single-pass membrane protein</topology>
    </subcellularLocation>
</comment>
<sequence>MGQQLLPPTSSDSPTHSFLRNVGRVGVGVALTLTASGLGLCWYGRYFLNERLSPLLQAELTKVLKRPVQLGKIERVSLTSLRFGQSQIPATDKEPNFLVVDAIDVRLDPLTYLQKRQLGLDAVVKSPQVFLKQDLATGNFLPKITPPEKPSEEGFIDLRTVKFEDGQVTIQAAATKEFVTLTQLQLQSDWKITDLSNQSMKLSGGGSVVLPQFTSTTDTPDPEQLRRAINAAKTDKGTIDTKVDWDLTRGQGNIQVRSQNLLASSFQSFLSNIPVSPQKGQIDSEINIAIRAGEDTPDIQGSAKFKDISLSVANLTKPFTNISGSVVFDGKTTTFQQIVGNFGALGVKANGIFNNKSGFNLDLSLEPTDIASVLKDFEVKSPVAVSGEFKASAKVTGTLNKPQAVATLSASNNAKPITVDRVVFNQILAQAELKGLNLIQFKNIKAIAAVGGTIQGEGQIRFPTEVQKGEKQAAPQPELLFAFNLAGVTAENFAALYKTELPIKVGGLTAAVQISGLLSNPQILAQFDAPQATYPASGEVLIADNVATIRNTSVLFPIGAIAVSGTYNLAGGAWQAQLTSSGIPISAFAAGQKGTVEGVLNLNSPSGSFAPTNITANADLRLPQGIAAIPDPITANLAWDGKDLLVPNLQVGGYLTAQGRVNLAFDAQKMPNGIAGLDLDLNSHNVSVSRLASFVPALSGQTSGVANFNGKLAGAIDNLQIAGALRLDNVSLPPLAAAFLAQSGMIGAIPSNGVLSFNGTINGAVSSPKLAGSLRLAGVKINQVEFDSLTFSGAVDRIVSASQISGDVQLNGLKVNQVSFDPRLVGRLDFDLQQGLALDIRGNRDRIAARLDSRFQPLDFSLRLGDATATGSRVGEDGRRLNVAVKDVPLALVASMLGQDNVDGKLSSQLVVDYGNLPSAIGEVVVERPRFGRVLADRLVAKVLYSNGTLEIKDGKLQVKGIGSTEYKFSLAYNPAADVELRGQVDIDQGKVQDILATLQWADFSDVARGITLPKARAALLQPVRPIGVVGVPLNAQLQYLAQLQSRKDQQETNAANNNTLPALSEFKGQLNGSVQFSRSKQDGLRVGFNLVGKQFEYGKFAVDNVAMKGQFLKNVLSLETVKLQSGNSLGQITNARVGLLEQSGKIELVNFPIEALRPLPIFNAIPVDITGNVNGTAVIAGNLFNPQASGKLTLADASINRQPIESVGGEFAYNNGRLNFKALMRVSGPEALNISGDVPLRLPFALVSPGNKIALNINVRNEGLGFINVLNQPVRWVNGIGSASLIVSGTTRSPIVEGKILLDKAVIQVAGLPGDLTDVQGEVTFSSDRFKSDLKGKFSDGNLAAKGVIAISDRGLIKEGSQDFANPLQVTAERLKLNIRDISSNNFNGTLLIKGAALSPILSGEIQLADGRFVITDQAPDNNQDSEVPDVSFDKLMVKLQDMQVTRAPLFNFLTEGNLEVNGSLRDIRPAGRIKVTRGQFNAISARFRLDRSYDNYAEFTPAQGLNPNLNVRVAGSVPELTRIPIANQNPINAFNPNEVPVSNLGSQKTLKVQATVTGNANNPNVTLTSSPPRNQSEILAAIGGGLLQGGADPTASLANLAGGTIINFLQDTVGDALSLAEFNLTPTTSDPKKGGTTTLGLAAEAAIDLSNNFSASLRAVINDPSQPTTYGIRYRLNPNTLIRANTDSQGNTGAAIEFEARF</sequence>
<dbReference type="GO" id="GO:0009306">
    <property type="term" value="P:protein secretion"/>
    <property type="evidence" value="ECO:0007669"/>
    <property type="project" value="InterPro"/>
</dbReference>
<dbReference type="GO" id="GO:0005886">
    <property type="term" value="C:plasma membrane"/>
    <property type="evidence" value="ECO:0007669"/>
    <property type="project" value="InterPro"/>
</dbReference>
<reference evidence="6" key="1">
    <citation type="submission" date="2024-01" db="EMBL/GenBank/DDBJ databases">
        <title>Bank of Algae and Cyanobacteria of the Azores (BACA) strain genomes.</title>
        <authorList>
            <person name="Luz R."/>
            <person name="Cordeiro R."/>
            <person name="Fonseca A."/>
            <person name="Goncalves V."/>
        </authorList>
    </citation>
    <scope>NUCLEOTIDE SEQUENCE</scope>
    <source>
        <strain evidence="6">BACA0141</strain>
    </source>
</reference>
<organism evidence="6 7">
    <name type="scientific">Tumidithrix elongata BACA0141</name>
    <dbReference type="NCBI Taxonomy" id="2716417"/>
    <lineage>
        <taxon>Bacteria</taxon>
        <taxon>Bacillati</taxon>
        <taxon>Cyanobacteriota</taxon>
        <taxon>Cyanophyceae</taxon>
        <taxon>Pseudanabaenales</taxon>
        <taxon>Pseudanabaenaceae</taxon>
        <taxon>Tumidithrix</taxon>
        <taxon>Tumidithrix elongata</taxon>
    </lineage>
</organism>
<accession>A0AAW9PV88</accession>
<evidence type="ECO:0000313" key="7">
    <source>
        <dbReference type="Proteomes" id="UP001333818"/>
    </source>
</evidence>
<dbReference type="EMBL" id="JAZBJZ010000128">
    <property type="protein sequence ID" value="MEE3719364.1"/>
    <property type="molecule type" value="Genomic_DNA"/>
</dbReference>
<dbReference type="PANTHER" id="PTHR34457">
    <property type="entry name" value="EMBRYO DEFECTIVE 2410"/>
    <property type="match status" value="1"/>
</dbReference>
<protein>
    <submittedName>
        <fullName evidence="6">Translocation/assembly module TamB domain-containing protein</fullName>
    </submittedName>
</protein>
<gene>
    <name evidence="6" type="ORF">V2H45_21715</name>
</gene>
<keyword evidence="7" id="KW-1185">Reference proteome</keyword>
<dbReference type="Proteomes" id="UP001333818">
    <property type="component" value="Unassembled WGS sequence"/>
</dbReference>
<proteinExistence type="predicted"/>
<dbReference type="PANTHER" id="PTHR34457:SF3">
    <property type="entry name" value="PROTEIN TIC236, CHLOROPLASTIC"/>
    <property type="match status" value="1"/>
</dbReference>
<evidence type="ECO:0000256" key="4">
    <source>
        <dbReference type="ARBA" id="ARBA00023136"/>
    </source>
</evidence>
<dbReference type="RefSeq" id="WP_330485799.1">
    <property type="nucleotide sequence ID" value="NZ_JAZBJZ010000128.1"/>
</dbReference>
<feature type="domain" description="Translocation and assembly module TamB C-terminal" evidence="5">
    <location>
        <begin position="1335"/>
        <end position="1704"/>
    </location>
</feature>
<dbReference type="InterPro" id="IPR007452">
    <property type="entry name" value="TamB_C"/>
</dbReference>
<keyword evidence="3" id="KW-1133">Transmembrane helix</keyword>
<name>A0AAW9PV88_9CYAN</name>
<keyword evidence="2" id="KW-0812">Transmembrane</keyword>